<evidence type="ECO:0000256" key="10">
    <source>
        <dbReference type="ARBA" id="ARBA00023212"/>
    </source>
</evidence>
<keyword evidence="6" id="KW-0677">Repeat</keyword>
<dbReference type="PANTHER" id="PTHR12442:SF7">
    <property type="entry name" value="DYNEIN AXONEMAL INTERMEDIATE CHAIN 2"/>
    <property type="match status" value="1"/>
</dbReference>
<feature type="compositionally biased region" description="Basic and acidic residues" evidence="12">
    <location>
        <begin position="519"/>
        <end position="530"/>
    </location>
</feature>
<gene>
    <name evidence="13" type="ORF">PECAL_2P23190</name>
</gene>
<dbReference type="InterPro" id="IPR036322">
    <property type="entry name" value="WD40_repeat_dom_sf"/>
</dbReference>
<dbReference type="Gene3D" id="2.130.10.10">
    <property type="entry name" value="YVTN repeat-like/Quinoprotein amine dehydrogenase"/>
    <property type="match status" value="2"/>
</dbReference>
<organism evidence="13 14">
    <name type="scientific">Pelagomonas calceolata</name>
    <dbReference type="NCBI Taxonomy" id="35677"/>
    <lineage>
        <taxon>Eukaryota</taxon>
        <taxon>Sar</taxon>
        <taxon>Stramenopiles</taxon>
        <taxon>Ochrophyta</taxon>
        <taxon>Pelagophyceae</taxon>
        <taxon>Pelagomonadales</taxon>
        <taxon>Pelagomonadaceae</taxon>
        <taxon>Pelagomonas</taxon>
    </lineage>
</organism>
<dbReference type="AlphaFoldDB" id="A0A8J2WWZ9"/>
<comment type="similarity">
    <text evidence="2">Belongs to the dynein intermediate chain family.</text>
</comment>
<dbReference type="SUPFAM" id="SSF50978">
    <property type="entry name" value="WD40 repeat-like"/>
    <property type="match status" value="1"/>
</dbReference>
<keyword evidence="7" id="KW-0243">Dynein</keyword>
<proteinExistence type="inferred from homology"/>
<evidence type="ECO:0000256" key="1">
    <source>
        <dbReference type="ARBA" id="ARBA00004430"/>
    </source>
</evidence>
<evidence type="ECO:0000256" key="9">
    <source>
        <dbReference type="ARBA" id="ARBA00023175"/>
    </source>
</evidence>
<reference evidence="13" key="1">
    <citation type="submission" date="2021-11" db="EMBL/GenBank/DDBJ databases">
        <authorList>
            <consortium name="Genoscope - CEA"/>
            <person name="William W."/>
        </authorList>
    </citation>
    <scope>NUCLEOTIDE SEQUENCE</scope>
</reference>
<name>A0A8J2WWZ9_9STRA</name>
<keyword evidence="11" id="KW-0966">Cell projection</keyword>
<keyword evidence="10" id="KW-0206">Cytoskeleton</keyword>
<dbReference type="EMBL" id="CAKKNE010000002">
    <property type="protein sequence ID" value="CAH0369205.1"/>
    <property type="molecule type" value="Genomic_DNA"/>
</dbReference>
<dbReference type="Proteomes" id="UP000789595">
    <property type="component" value="Unassembled WGS sequence"/>
</dbReference>
<accession>A0A8J2WWZ9</accession>
<evidence type="ECO:0000256" key="12">
    <source>
        <dbReference type="SAM" id="MobiDB-lite"/>
    </source>
</evidence>
<evidence type="ECO:0008006" key="15">
    <source>
        <dbReference type="Google" id="ProtNLM"/>
    </source>
</evidence>
<keyword evidence="4" id="KW-0853">WD repeat</keyword>
<evidence type="ECO:0000256" key="5">
    <source>
        <dbReference type="ARBA" id="ARBA00022701"/>
    </source>
</evidence>
<comment type="subcellular location">
    <subcellularLocation>
        <location evidence="1">Cytoplasm</location>
        <location evidence="1">Cytoskeleton</location>
        <location evidence="1">Cilium axoneme</location>
    </subcellularLocation>
</comment>
<comment type="caution">
    <text evidence="13">The sequence shown here is derived from an EMBL/GenBank/DDBJ whole genome shotgun (WGS) entry which is preliminary data.</text>
</comment>
<dbReference type="InterPro" id="IPR015943">
    <property type="entry name" value="WD40/YVTN_repeat-like_dom_sf"/>
</dbReference>
<dbReference type="OrthoDB" id="366230at2759"/>
<keyword evidence="3" id="KW-0963">Cytoplasm</keyword>
<keyword evidence="9" id="KW-0505">Motor protein</keyword>
<evidence type="ECO:0000256" key="8">
    <source>
        <dbReference type="ARBA" id="ARBA00023069"/>
    </source>
</evidence>
<dbReference type="GO" id="GO:0036157">
    <property type="term" value="C:outer dynein arm"/>
    <property type="evidence" value="ECO:0007669"/>
    <property type="project" value="TreeGrafter"/>
</dbReference>
<evidence type="ECO:0000256" key="4">
    <source>
        <dbReference type="ARBA" id="ARBA00022574"/>
    </source>
</evidence>
<dbReference type="GO" id="GO:0045503">
    <property type="term" value="F:dynein light chain binding"/>
    <property type="evidence" value="ECO:0007669"/>
    <property type="project" value="TreeGrafter"/>
</dbReference>
<dbReference type="InterPro" id="IPR001680">
    <property type="entry name" value="WD40_rpt"/>
</dbReference>
<dbReference type="GO" id="GO:0005874">
    <property type="term" value="C:microtubule"/>
    <property type="evidence" value="ECO:0007669"/>
    <property type="project" value="UniProtKB-KW"/>
</dbReference>
<evidence type="ECO:0000256" key="2">
    <source>
        <dbReference type="ARBA" id="ARBA00011059"/>
    </source>
</evidence>
<protein>
    <recommendedName>
        <fullName evidence="15">Dynein intermediate chain</fullName>
    </recommendedName>
</protein>
<evidence type="ECO:0000256" key="3">
    <source>
        <dbReference type="ARBA" id="ARBA00022490"/>
    </source>
</evidence>
<keyword evidence="8" id="KW-0969">Cilium</keyword>
<dbReference type="GO" id="GO:0036158">
    <property type="term" value="P:outer dynein arm assembly"/>
    <property type="evidence" value="ECO:0007669"/>
    <property type="project" value="TreeGrafter"/>
</dbReference>
<dbReference type="GO" id="GO:0003341">
    <property type="term" value="P:cilium movement"/>
    <property type="evidence" value="ECO:0007669"/>
    <property type="project" value="TreeGrafter"/>
</dbReference>
<dbReference type="SMART" id="SM00320">
    <property type="entry name" value="WD40"/>
    <property type="match status" value="4"/>
</dbReference>
<evidence type="ECO:0000256" key="7">
    <source>
        <dbReference type="ARBA" id="ARBA00023017"/>
    </source>
</evidence>
<dbReference type="InterPro" id="IPR050687">
    <property type="entry name" value="Dynein_IC"/>
</dbReference>
<dbReference type="FunFam" id="2.130.10.10:FF:000924">
    <property type="entry name" value="Dynein intermediate chain 3"/>
    <property type="match status" value="1"/>
</dbReference>
<evidence type="ECO:0000313" key="13">
    <source>
        <dbReference type="EMBL" id="CAH0369205.1"/>
    </source>
</evidence>
<feature type="region of interest" description="Disordered" evidence="12">
    <location>
        <begin position="519"/>
        <end position="547"/>
    </location>
</feature>
<dbReference type="GO" id="GO:0045504">
    <property type="term" value="F:dynein heavy chain binding"/>
    <property type="evidence" value="ECO:0007669"/>
    <property type="project" value="TreeGrafter"/>
</dbReference>
<dbReference type="PANTHER" id="PTHR12442">
    <property type="entry name" value="DYNEIN INTERMEDIATE CHAIN"/>
    <property type="match status" value="1"/>
</dbReference>
<evidence type="ECO:0000313" key="14">
    <source>
        <dbReference type="Proteomes" id="UP000789595"/>
    </source>
</evidence>
<evidence type="ECO:0000256" key="6">
    <source>
        <dbReference type="ARBA" id="ARBA00022737"/>
    </source>
</evidence>
<keyword evidence="5" id="KW-0493">Microtubule</keyword>
<sequence length="573" mass="64516">MEVAYLYTKVRSEFGKQTNFSDQDTRILHTIPQTDEFEDDYIPRNPVCTTVDTCPTYSEHETNTDRLVTKASSIRHAEGGWPKDVDPTEPADVQRYRKKAEKDDDYKANMKALGPIISRCMRQNNTIDIYEEYFAGEDRDWSSEPPSAKGLAVFRDPNEIKRTATSINWHPEGPTKIAVSYSILNFQDPKFSNARLPVESYIWDVTNPNTPDQALTPPSPLCCLRFNPKSTDTLVGGSYNGLVSFYDLRKSGAPQECSVIEKSHHDPVYDCFWISSKTGNQCASVSTDGNMLWWDTRRLGEPVDALQLSTGKDGAVLGGSAMDYHKEVPTKYVVGTEQGIVLAINLRNRKQNNGIAVYDQNHGKHHGPIYAIHRNQTHTKFFMTVGDWTARVWMEDLKTPIMTTKYHSAYLTSGCWSSTRAGVFFVTRMDGIVDVWDYFYRQNEVAYTHKVGDCALSSIANDATTGRLLSVGDVEGTVALMEVCDSLATPQHNEKSAIGAMLERETKQEKNLELRERDLRRARDKAKGETGETEEEKEAKAQAMEEQLRAVDADFLNMIKEAEDDEATAAAEE</sequence>
<keyword evidence="14" id="KW-1185">Reference proteome</keyword>
<evidence type="ECO:0000256" key="11">
    <source>
        <dbReference type="ARBA" id="ARBA00023273"/>
    </source>
</evidence>